<organism evidence="2 3">
    <name type="scientific">Microbacterium hominis</name>
    <dbReference type="NCBI Taxonomy" id="162426"/>
    <lineage>
        <taxon>Bacteria</taxon>
        <taxon>Bacillati</taxon>
        <taxon>Actinomycetota</taxon>
        <taxon>Actinomycetes</taxon>
        <taxon>Micrococcales</taxon>
        <taxon>Microbacteriaceae</taxon>
        <taxon>Microbacterium</taxon>
    </lineage>
</organism>
<dbReference type="RefSeq" id="WP_101305391.1">
    <property type="nucleotide sequence ID" value="NZ_CP025299.1"/>
</dbReference>
<feature type="transmembrane region" description="Helical" evidence="1">
    <location>
        <begin position="199"/>
        <end position="218"/>
    </location>
</feature>
<evidence type="ECO:0008006" key="4">
    <source>
        <dbReference type="Google" id="ProtNLM"/>
    </source>
</evidence>
<evidence type="ECO:0000313" key="3">
    <source>
        <dbReference type="Proteomes" id="UP000233276"/>
    </source>
</evidence>
<keyword evidence="1" id="KW-0812">Transmembrane</keyword>
<evidence type="ECO:0000313" key="2">
    <source>
        <dbReference type="EMBL" id="AUG28363.1"/>
    </source>
</evidence>
<proteinExistence type="predicted"/>
<feature type="transmembrane region" description="Helical" evidence="1">
    <location>
        <begin position="135"/>
        <end position="152"/>
    </location>
</feature>
<protein>
    <recommendedName>
        <fullName evidence="4">Lipase</fullName>
    </recommendedName>
</protein>
<accession>A0A2K9DUN7</accession>
<dbReference type="EMBL" id="CP025299">
    <property type="protein sequence ID" value="AUG28363.1"/>
    <property type="molecule type" value="Genomic_DNA"/>
</dbReference>
<dbReference type="InterPro" id="IPR005325">
    <property type="entry name" value="DUF308_memb"/>
</dbReference>
<keyword evidence="1" id="KW-0472">Membrane</keyword>
<feature type="transmembrane region" description="Helical" evidence="1">
    <location>
        <begin position="77"/>
        <end position="96"/>
    </location>
</feature>
<dbReference type="GO" id="GO:0016042">
    <property type="term" value="P:lipid catabolic process"/>
    <property type="evidence" value="ECO:0007669"/>
    <property type="project" value="InterPro"/>
</dbReference>
<feature type="transmembrane region" description="Helical" evidence="1">
    <location>
        <begin position="46"/>
        <end position="65"/>
    </location>
</feature>
<evidence type="ECO:0000256" key="1">
    <source>
        <dbReference type="SAM" id="Phobius"/>
    </source>
</evidence>
<feature type="transmembrane region" description="Helical" evidence="1">
    <location>
        <begin position="102"/>
        <end position="123"/>
    </location>
</feature>
<dbReference type="Gene3D" id="3.40.50.1820">
    <property type="entry name" value="alpha/beta hydrolase"/>
    <property type="match status" value="2"/>
</dbReference>
<dbReference type="SUPFAM" id="SSF53474">
    <property type="entry name" value="alpha/beta-Hydrolases"/>
    <property type="match status" value="1"/>
</dbReference>
<dbReference type="InterPro" id="IPR005152">
    <property type="entry name" value="Lipase_secreted"/>
</dbReference>
<dbReference type="Pfam" id="PF03729">
    <property type="entry name" value="DUF308"/>
    <property type="match status" value="3"/>
</dbReference>
<feature type="transmembrane region" description="Helical" evidence="1">
    <location>
        <begin position="158"/>
        <end position="178"/>
    </location>
</feature>
<keyword evidence="1" id="KW-1133">Transmembrane helix</keyword>
<dbReference type="Proteomes" id="UP000233276">
    <property type="component" value="Chromosome"/>
</dbReference>
<sequence length="600" mass="64900">MARHGILQDLPLWRLHARMPEGLRIALAIATVALGAVIVWRPTTALDVLALLLGGGMVLTGVLEANGRAEERGGRWWRWPVAIGWFALGLFVLVWPGLTVRAVADITGILLLVNGGIGVLSAFRAGRGWDERISDAAFGATGLIFGVLALVWPDITLLVVAVVFGASLIIRGSVDLWAALRRRRDERRDPRRPAPQRRWGRTAMALGSVALAVTVAIVTTPLRDGSTVVDEFYAAPRDVPSEPGRLIRAEEFTNEVPAKARAWRILYTTTGVDGRLRVASGMVMVPRDRAEGTRWPVVQWNHGTTGFAQHCAPTLQQRPFWVGAMYYPRKVVAEGWAMVATDYSGLGTTGPHPYLFGEASAWASLDAVRAAWELEDAHLSRNTVIWGHSQGGGAALWSGALARSYAPGLWVRGVAALAPAVDPLRLVRDVSQVAGGTIFASYAFAAYEAIDPEVTYDRYIRPGAQTVVRAMSQRCLNEPTMALSVLAVVGLSEDRDIFADDPTTGPLGARLRQSTAPALIGPPVFVGQGRADTIISVGAQDDAVARMCDAGQRVDYRRYDGYEHAQIMEGYAPTTADLLAWTRARFESEPVPDGCTTNDG</sequence>
<dbReference type="InterPro" id="IPR029058">
    <property type="entry name" value="AB_hydrolase_fold"/>
</dbReference>
<dbReference type="AlphaFoldDB" id="A0A2K9DUN7"/>
<dbReference type="PANTHER" id="PTHR34853:SF1">
    <property type="entry name" value="LIPASE 5"/>
    <property type="match status" value="1"/>
</dbReference>
<gene>
    <name evidence="2" type="ORF">CXR34_02080</name>
</gene>
<reference evidence="2 3" key="1">
    <citation type="submission" date="2017-12" db="EMBL/GenBank/DDBJ databases">
        <title>Isolation and characterization of estrogens degradatiion strain Microbacterium hominis SJTG1.</title>
        <authorList>
            <person name="Xiong W."/>
            <person name="Yin C."/>
            <person name="Zheng D."/>
            <person name="Liang R."/>
        </authorList>
    </citation>
    <scope>NUCLEOTIDE SEQUENCE [LARGE SCALE GENOMIC DNA]</scope>
    <source>
        <strain evidence="2 3">SJTG1</strain>
    </source>
</reference>
<dbReference type="PANTHER" id="PTHR34853">
    <property type="match status" value="1"/>
</dbReference>
<dbReference type="KEGG" id="mhos:CXR34_02080"/>
<dbReference type="GO" id="GO:0004806">
    <property type="term" value="F:triacylglycerol lipase activity"/>
    <property type="evidence" value="ECO:0007669"/>
    <property type="project" value="InterPro"/>
</dbReference>
<name>A0A2K9DUN7_9MICO</name>
<dbReference type="Pfam" id="PF03583">
    <property type="entry name" value="LIP"/>
    <property type="match status" value="1"/>
</dbReference>
<feature type="transmembrane region" description="Helical" evidence="1">
    <location>
        <begin position="21"/>
        <end position="40"/>
    </location>
</feature>